<dbReference type="EMBL" id="QWET01000002">
    <property type="protein sequence ID" value="RIH66496.1"/>
    <property type="molecule type" value="Genomic_DNA"/>
</dbReference>
<dbReference type="CDD" id="cd00754">
    <property type="entry name" value="Ubl_MoaD"/>
    <property type="match status" value="1"/>
</dbReference>
<name>A0A399CXY7_9BACT</name>
<dbReference type="Proteomes" id="UP000266441">
    <property type="component" value="Unassembled WGS sequence"/>
</dbReference>
<evidence type="ECO:0000313" key="3">
    <source>
        <dbReference type="Proteomes" id="UP000266441"/>
    </source>
</evidence>
<dbReference type="Gene3D" id="3.10.20.30">
    <property type="match status" value="1"/>
</dbReference>
<accession>A0A399CXY7</accession>
<sequence>MEDKKMKTGFHTIKMFGILAEKTGQHVLTVPLMADTDQLTAWLFERYPQLEGIKFTLAVNKQLIHNNTPLDEGVEVALLPPYSGG</sequence>
<evidence type="ECO:0000313" key="1">
    <source>
        <dbReference type="EMBL" id="RIH64217.1"/>
    </source>
</evidence>
<protein>
    <submittedName>
        <fullName evidence="1">MoaD/ThiS family protein</fullName>
    </submittedName>
</protein>
<dbReference type="EMBL" id="QWET01000012">
    <property type="protein sequence ID" value="RIH64217.1"/>
    <property type="molecule type" value="Genomic_DNA"/>
</dbReference>
<reference evidence="1 3" key="1">
    <citation type="journal article" date="2015" name="Int. J. Syst. Evol. Microbiol.">
        <title>Mariniphaga sediminis sp. nov., isolated from coastal sediment.</title>
        <authorList>
            <person name="Wang F.Q."/>
            <person name="Shen Q.Y."/>
            <person name="Chen G.J."/>
            <person name="Du Z.J."/>
        </authorList>
    </citation>
    <scope>NUCLEOTIDE SEQUENCE [LARGE SCALE GENOMIC DNA]</scope>
    <source>
        <strain evidence="1 3">SY21</strain>
    </source>
</reference>
<dbReference type="AlphaFoldDB" id="A0A399CXY7"/>
<gene>
    <name evidence="2" type="ORF">D1164_02495</name>
    <name evidence="1" type="ORF">D1164_15445</name>
</gene>
<comment type="caution">
    <text evidence="1">The sequence shown here is derived from an EMBL/GenBank/DDBJ whole genome shotgun (WGS) entry which is preliminary data.</text>
</comment>
<dbReference type="InterPro" id="IPR012675">
    <property type="entry name" value="Beta-grasp_dom_sf"/>
</dbReference>
<evidence type="ECO:0000313" key="2">
    <source>
        <dbReference type="EMBL" id="RIH66496.1"/>
    </source>
</evidence>
<dbReference type="InterPro" id="IPR016155">
    <property type="entry name" value="Mopterin_synth/thiamin_S_b"/>
</dbReference>
<organism evidence="1 3">
    <name type="scientific">Mariniphaga sediminis</name>
    <dbReference type="NCBI Taxonomy" id="1628158"/>
    <lineage>
        <taxon>Bacteria</taxon>
        <taxon>Pseudomonadati</taxon>
        <taxon>Bacteroidota</taxon>
        <taxon>Bacteroidia</taxon>
        <taxon>Marinilabiliales</taxon>
        <taxon>Prolixibacteraceae</taxon>
        <taxon>Mariniphaga</taxon>
    </lineage>
</organism>
<proteinExistence type="predicted"/>
<dbReference type="Pfam" id="PF02597">
    <property type="entry name" value="ThiS"/>
    <property type="match status" value="1"/>
</dbReference>
<dbReference type="InterPro" id="IPR003749">
    <property type="entry name" value="ThiS/MoaD-like"/>
</dbReference>
<dbReference type="SUPFAM" id="SSF54285">
    <property type="entry name" value="MoaD/ThiS"/>
    <property type="match status" value="1"/>
</dbReference>
<keyword evidence="3" id="KW-1185">Reference proteome</keyword>
<reference evidence="1" key="2">
    <citation type="submission" date="2018-08" db="EMBL/GenBank/DDBJ databases">
        <authorList>
            <person name="Ferrada E.E."/>
            <person name="Latorre B.A."/>
        </authorList>
    </citation>
    <scope>NUCLEOTIDE SEQUENCE</scope>
    <source>
        <strain evidence="1">SY21</strain>
    </source>
</reference>